<keyword evidence="3" id="KW-1185">Reference proteome</keyword>
<dbReference type="Proteomes" id="UP000827284">
    <property type="component" value="Unassembled WGS sequence"/>
</dbReference>
<feature type="chain" id="PRO_5040355392" evidence="1">
    <location>
        <begin position="25"/>
        <end position="176"/>
    </location>
</feature>
<dbReference type="EMBL" id="BQFW01000015">
    <property type="protein sequence ID" value="GJJ79069.1"/>
    <property type="molecule type" value="Genomic_DNA"/>
</dbReference>
<keyword evidence="1" id="KW-0732">Signal</keyword>
<organism evidence="2 3">
    <name type="scientific">Entomortierella parvispora</name>
    <dbReference type="NCBI Taxonomy" id="205924"/>
    <lineage>
        <taxon>Eukaryota</taxon>
        <taxon>Fungi</taxon>
        <taxon>Fungi incertae sedis</taxon>
        <taxon>Mucoromycota</taxon>
        <taxon>Mortierellomycotina</taxon>
        <taxon>Mortierellomycetes</taxon>
        <taxon>Mortierellales</taxon>
        <taxon>Mortierellaceae</taxon>
        <taxon>Entomortierella</taxon>
    </lineage>
</organism>
<feature type="signal peptide" evidence="1">
    <location>
        <begin position="1"/>
        <end position="24"/>
    </location>
</feature>
<evidence type="ECO:0000313" key="2">
    <source>
        <dbReference type="EMBL" id="GJJ79069.1"/>
    </source>
</evidence>
<evidence type="ECO:0000256" key="1">
    <source>
        <dbReference type="SAM" id="SignalP"/>
    </source>
</evidence>
<comment type="caution">
    <text evidence="2">The sequence shown here is derived from an EMBL/GenBank/DDBJ whole genome shotgun (WGS) entry which is preliminary data.</text>
</comment>
<dbReference type="OrthoDB" id="3044029at2759"/>
<proteinExistence type="predicted"/>
<reference evidence="2" key="1">
    <citation type="submission" date="2021-11" db="EMBL/GenBank/DDBJ databases">
        <authorList>
            <person name="Herlambang A."/>
            <person name="Guo Y."/>
            <person name="Takashima Y."/>
            <person name="Nishizawa T."/>
        </authorList>
    </citation>
    <scope>NUCLEOTIDE SEQUENCE</scope>
    <source>
        <strain evidence="2">E1425</strain>
    </source>
</reference>
<sequence>MTKVFSSIVALSAAALFVVSSVEAGKGKGNYGQIASVESAENFCFFLPPNKGQGTISDNEDKAIAFCTKELADAPGAKVFPEGFIETAHFKEDKEKNWVQVTGRMSPKLYAMSKKDGGGQYDIKAPVGATCANYKYFVNMVEPDGSTYCMRCCETKEDCPVGKSTYGCKAVIDGTY</sequence>
<gene>
    <name evidence="2" type="ORF">EMPS_11428</name>
</gene>
<name>A0A9P3HLQ2_9FUNG</name>
<evidence type="ECO:0000313" key="3">
    <source>
        <dbReference type="Proteomes" id="UP000827284"/>
    </source>
</evidence>
<reference evidence="2" key="2">
    <citation type="journal article" date="2022" name="Microbiol. Resour. Announc.">
        <title>Whole-Genome Sequence of Entomortierella parvispora E1425, a Mucoromycotan Fungus Associated with Burkholderiaceae-Related Endosymbiotic Bacteria.</title>
        <authorList>
            <person name="Herlambang A."/>
            <person name="Guo Y."/>
            <person name="Takashima Y."/>
            <person name="Narisawa K."/>
            <person name="Ohta H."/>
            <person name="Nishizawa T."/>
        </authorList>
    </citation>
    <scope>NUCLEOTIDE SEQUENCE</scope>
    <source>
        <strain evidence="2">E1425</strain>
    </source>
</reference>
<protein>
    <submittedName>
        <fullName evidence="2">Uncharacterized protein</fullName>
    </submittedName>
</protein>
<accession>A0A9P3HLQ2</accession>
<dbReference type="AlphaFoldDB" id="A0A9P3HLQ2"/>